<accession>A0AA39WLX4</accession>
<reference evidence="3" key="1">
    <citation type="submission" date="2023-06" db="EMBL/GenBank/DDBJ databases">
        <title>Genome-scale phylogeny and comparative genomics of the fungal order Sordariales.</title>
        <authorList>
            <consortium name="Lawrence Berkeley National Laboratory"/>
            <person name="Hensen N."/>
            <person name="Bonometti L."/>
            <person name="Westerberg I."/>
            <person name="Brannstrom I.O."/>
            <person name="Guillou S."/>
            <person name="Cros-Aarteil S."/>
            <person name="Calhoun S."/>
            <person name="Haridas S."/>
            <person name="Kuo A."/>
            <person name="Mondo S."/>
            <person name="Pangilinan J."/>
            <person name="Riley R."/>
            <person name="LaButti K."/>
            <person name="Andreopoulos B."/>
            <person name="Lipzen A."/>
            <person name="Chen C."/>
            <person name="Yanf M."/>
            <person name="Daum C."/>
            <person name="Ng V."/>
            <person name="Clum A."/>
            <person name="Steindorff A."/>
            <person name="Ohm R."/>
            <person name="Martin F."/>
            <person name="Silar P."/>
            <person name="Natvig D."/>
            <person name="Lalanne C."/>
            <person name="Gautier V."/>
            <person name="Ament-velasquez S.L."/>
            <person name="Kruys A."/>
            <person name="Hutchinson M.I."/>
            <person name="Powell A.J."/>
            <person name="Barry K."/>
            <person name="Miller A.N."/>
            <person name="Grigoriev I.V."/>
            <person name="Debuchy R."/>
            <person name="Gladieux P."/>
            <person name="Thoren M.H."/>
            <person name="Johannesson H."/>
        </authorList>
    </citation>
    <scope>NUCLEOTIDE SEQUENCE</scope>
    <source>
        <strain evidence="3">SMH3391-2</strain>
    </source>
</reference>
<dbReference type="EMBL" id="JAULSR010000005">
    <property type="protein sequence ID" value="KAK0617772.1"/>
    <property type="molecule type" value="Genomic_DNA"/>
</dbReference>
<feature type="domain" description="Pyridoxamine 5'-phosphate oxidase N-terminal" evidence="2">
    <location>
        <begin position="12"/>
        <end position="137"/>
    </location>
</feature>
<dbReference type="PANTHER" id="PTHR39336:SF3">
    <property type="entry name" value="PYRIDOXAMINE PHOSPHATE OXIDASE"/>
    <property type="match status" value="1"/>
</dbReference>
<proteinExistence type="predicted"/>
<name>A0AA39WLX4_9PEZI</name>
<dbReference type="InterPro" id="IPR011576">
    <property type="entry name" value="Pyridox_Oxase_N"/>
</dbReference>
<keyword evidence="1" id="KW-0472">Membrane</keyword>
<dbReference type="AlphaFoldDB" id="A0AA39WLX4"/>
<protein>
    <recommendedName>
        <fullName evidence="2">Pyridoxamine 5'-phosphate oxidase N-terminal domain-containing protein</fullName>
    </recommendedName>
</protein>
<dbReference type="Proteomes" id="UP001174934">
    <property type="component" value="Unassembled WGS sequence"/>
</dbReference>
<dbReference type="Pfam" id="PF01243">
    <property type="entry name" value="PNPOx_N"/>
    <property type="match status" value="1"/>
</dbReference>
<organism evidence="3 4">
    <name type="scientific">Bombardia bombarda</name>
    <dbReference type="NCBI Taxonomy" id="252184"/>
    <lineage>
        <taxon>Eukaryota</taxon>
        <taxon>Fungi</taxon>
        <taxon>Dikarya</taxon>
        <taxon>Ascomycota</taxon>
        <taxon>Pezizomycotina</taxon>
        <taxon>Sordariomycetes</taxon>
        <taxon>Sordariomycetidae</taxon>
        <taxon>Sordariales</taxon>
        <taxon>Lasiosphaeriaceae</taxon>
        <taxon>Bombardia</taxon>
    </lineage>
</organism>
<evidence type="ECO:0000313" key="3">
    <source>
        <dbReference type="EMBL" id="KAK0617772.1"/>
    </source>
</evidence>
<keyword evidence="1" id="KW-1133">Transmembrane helix</keyword>
<evidence type="ECO:0000313" key="4">
    <source>
        <dbReference type="Proteomes" id="UP001174934"/>
    </source>
</evidence>
<dbReference type="Gene3D" id="2.30.110.10">
    <property type="entry name" value="Electron Transport, Fmn-binding Protein, Chain A"/>
    <property type="match status" value="1"/>
</dbReference>
<comment type="caution">
    <text evidence="3">The sequence shown here is derived from an EMBL/GenBank/DDBJ whole genome shotgun (WGS) entry which is preliminary data.</text>
</comment>
<sequence length="271" mass="30479">MGQYYEVISEPLMQWVKQQKMFWVSTAPLSGDGHVNVSPKGGLYFGLVDNKTFWYMDLSGSGNETISHLYEPGNGRITIMLNAFEGPPRILRLFGRGRVLESWTPAFADFVKKHDVQTLAGSRSIIIVDIHQVNTSCGFSVPVYDFKEFRTTLNDYYERKAERFAQGKEHESMERNWALKNLVSIDGLPGLEIARKVAKEQGITPTKKMVGPMAPDHYYNDKRFSLNHLYLVAVSTMLITVVLIAASSLFTVPAGLSVPKNLLYSPSNANY</sequence>
<dbReference type="InterPro" id="IPR012349">
    <property type="entry name" value="Split_barrel_FMN-bd"/>
</dbReference>
<gene>
    <name evidence="3" type="ORF">B0T17DRAFT_496247</name>
</gene>
<evidence type="ECO:0000256" key="1">
    <source>
        <dbReference type="SAM" id="Phobius"/>
    </source>
</evidence>
<dbReference type="PANTHER" id="PTHR39336">
    <property type="entry name" value="PYRIDOXAMINE PHOSPHATE OXIDASE FAMILY PROTEIN (AFU_ORTHOLOGUE AFUA_6G11440)"/>
    <property type="match status" value="1"/>
</dbReference>
<evidence type="ECO:0000259" key="2">
    <source>
        <dbReference type="Pfam" id="PF01243"/>
    </source>
</evidence>
<keyword evidence="4" id="KW-1185">Reference proteome</keyword>
<dbReference type="SUPFAM" id="SSF50475">
    <property type="entry name" value="FMN-binding split barrel"/>
    <property type="match status" value="1"/>
</dbReference>
<feature type="transmembrane region" description="Helical" evidence="1">
    <location>
        <begin position="229"/>
        <end position="256"/>
    </location>
</feature>
<keyword evidence="1" id="KW-0812">Transmembrane</keyword>